<dbReference type="InterPro" id="IPR024079">
    <property type="entry name" value="MetalloPept_cat_dom_sf"/>
</dbReference>
<dbReference type="EMBL" id="LAQI01000198">
    <property type="protein sequence ID" value="KKY15256.1"/>
    <property type="molecule type" value="Genomic_DNA"/>
</dbReference>
<organism evidence="10 11">
    <name type="scientific">Diplodia seriata</name>
    <dbReference type="NCBI Taxonomy" id="420778"/>
    <lineage>
        <taxon>Eukaryota</taxon>
        <taxon>Fungi</taxon>
        <taxon>Dikarya</taxon>
        <taxon>Ascomycota</taxon>
        <taxon>Pezizomycotina</taxon>
        <taxon>Dothideomycetes</taxon>
        <taxon>Dothideomycetes incertae sedis</taxon>
        <taxon>Botryosphaeriales</taxon>
        <taxon>Botryosphaeriaceae</taxon>
        <taxon>Diplodia</taxon>
    </lineage>
</organism>
<comment type="similarity">
    <text evidence="2">Belongs to the peptidase M35 family.</text>
</comment>
<evidence type="ECO:0000256" key="3">
    <source>
        <dbReference type="ARBA" id="ARBA00022670"/>
    </source>
</evidence>
<comment type="cofactor">
    <cofactor evidence="1">
        <name>Zn(2+)</name>
        <dbReference type="ChEBI" id="CHEBI:29105"/>
    </cofactor>
</comment>
<evidence type="ECO:0000256" key="5">
    <source>
        <dbReference type="ARBA" id="ARBA00022801"/>
    </source>
</evidence>
<feature type="chain" id="PRO_5002543290" description="Putative peptidase domain-containing protein" evidence="8">
    <location>
        <begin position="21"/>
        <end position="279"/>
    </location>
</feature>
<keyword evidence="7" id="KW-0482">Metalloprotease</keyword>
<dbReference type="PANTHER" id="PTHR37016:SF3">
    <property type="entry name" value="NEUTRAL PROTEASE 2-RELATED"/>
    <property type="match status" value="1"/>
</dbReference>
<evidence type="ECO:0000256" key="4">
    <source>
        <dbReference type="ARBA" id="ARBA00022723"/>
    </source>
</evidence>
<evidence type="ECO:0000256" key="2">
    <source>
        <dbReference type="ARBA" id="ARBA00010279"/>
    </source>
</evidence>
<dbReference type="AlphaFoldDB" id="A0A0G2DYQ3"/>
<dbReference type="GO" id="GO:0046872">
    <property type="term" value="F:metal ion binding"/>
    <property type="evidence" value="ECO:0007669"/>
    <property type="project" value="UniProtKB-KW"/>
</dbReference>
<evidence type="ECO:0000256" key="8">
    <source>
        <dbReference type="SAM" id="SignalP"/>
    </source>
</evidence>
<evidence type="ECO:0000256" key="7">
    <source>
        <dbReference type="ARBA" id="ARBA00023049"/>
    </source>
</evidence>
<keyword evidence="6" id="KW-0862">Zinc</keyword>
<feature type="signal peptide" evidence="8">
    <location>
        <begin position="1"/>
        <end position="20"/>
    </location>
</feature>
<accession>A0A0G2DYQ3</accession>
<gene>
    <name evidence="10" type="ORF">UCDDS831_g07716</name>
</gene>
<dbReference type="Proteomes" id="UP000034182">
    <property type="component" value="Unassembled WGS sequence"/>
</dbReference>
<dbReference type="Pfam" id="PF13933">
    <property type="entry name" value="HRXXH"/>
    <property type="match status" value="1"/>
</dbReference>
<keyword evidence="3" id="KW-0645">Protease</keyword>
<evidence type="ECO:0000256" key="1">
    <source>
        <dbReference type="ARBA" id="ARBA00001947"/>
    </source>
</evidence>
<dbReference type="Gene3D" id="3.40.390.10">
    <property type="entry name" value="Collagenase (Catalytic Domain)"/>
    <property type="match status" value="1"/>
</dbReference>
<evidence type="ECO:0000256" key="6">
    <source>
        <dbReference type="ARBA" id="ARBA00022833"/>
    </source>
</evidence>
<keyword evidence="4" id="KW-0479">Metal-binding</keyword>
<evidence type="ECO:0000259" key="9">
    <source>
        <dbReference type="Pfam" id="PF13933"/>
    </source>
</evidence>
<dbReference type="PANTHER" id="PTHR37016">
    <property type="match status" value="1"/>
</dbReference>
<protein>
    <recommendedName>
        <fullName evidence="9">Putative peptidase domain-containing protein</fullName>
    </recommendedName>
</protein>
<evidence type="ECO:0000313" key="10">
    <source>
        <dbReference type="EMBL" id="KKY15256.1"/>
    </source>
</evidence>
<reference evidence="10 11" key="1">
    <citation type="submission" date="2015-03" db="EMBL/GenBank/DDBJ databases">
        <authorList>
            <person name="Morales-Cruz A."/>
            <person name="Amrine K.C."/>
            <person name="Cantu D."/>
        </authorList>
    </citation>
    <scope>NUCLEOTIDE SEQUENCE [LARGE SCALE GENOMIC DNA]</scope>
    <source>
        <strain evidence="10">DS831</strain>
    </source>
</reference>
<keyword evidence="5" id="KW-0378">Hydrolase</keyword>
<comment type="caution">
    <text evidence="10">The sequence shown here is derived from an EMBL/GenBank/DDBJ whole genome shotgun (WGS) entry which is preliminary data.</text>
</comment>
<feature type="domain" description="Putative peptidase" evidence="9">
    <location>
        <begin position="35"/>
        <end position="263"/>
    </location>
</feature>
<dbReference type="InterPro" id="IPR050414">
    <property type="entry name" value="Fungal_M35_metalloproteases"/>
</dbReference>
<reference evidence="10 11" key="2">
    <citation type="submission" date="2015-05" db="EMBL/GenBank/DDBJ databases">
        <title>Distinctive expansion of gene families associated with plant cell wall degradation and secondary metabolism in the genomes of grapevine trunk pathogens.</title>
        <authorList>
            <person name="Lawrence D.P."/>
            <person name="Travadon R."/>
            <person name="Rolshausen P.E."/>
            <person name="Baumgartner K."/>
        </authorList>
    </citation>
    <scope>NUCLEOTIDE SEQUENCE [LARGE SCALE GENOMIC DNA]</scope>
    <source>
        <strain evidence="10">DS831</strain>
    </source>
</reference>
<dbReference type="GO" id="GO:0006508">
    <property type="term" value="P:proteolysis"/>
    <property type="evidence" value="ECO:0007669"/>
    <property type="project" value="UniProtKB-KW"/>
</dbReference>
<keyword evidence="8" id="KW-0732">Signal</keyword>
<dbReference type="InterPro" id="IPR029482">
    <property type="entry name" value="HRXXH"/>
</dbReference>
<proteinExistence type="inferred from homology"/>
<sequence length="279" mass="31445">MSILKSLVLGALALLQFTHAYPAPEQSLEARKLYSLDAASGLEKRTLFNVDAISNEDQKKALKTAQKEAVEVAALVLDKMDDKKYEDYLPAWFGDDKGHRDKVRNVFKNFVGSNDDDEGAEVLGNVIVHDDDYNKADDGTPFCSVVKDGKTGTAYYMKRDDKPGMHYCPKFFTRKSKDDYIKDKCASIAQHINTDTIGRAFQAANVLHEFMHYPEVGKKATGHLVRDPAYGAYSSYVLKNTDKSKTILNADSYVYYAMHIWLTETCGRDFSYPRNESDN</sequence>
<dbReference type="SUPFAM" id="SSF55486">
    <property type="entry name" value="Metalloproteases ('zincins'), catalytic domain"/>
    <property type="match status" value="1"/>
</dbReference>
<dbReference type="GO" id="GO:0008237">
    <property type="term" value="F:metallopeptidase activity"/>
    <property type="evidence" value="ECO:0007669"/>
    <property type="project" value="UniProtKB-KW"/>
</dbReference>
<name>A0A0G2DYQ3_9PEZI</name>
<evidence type="ECO:0000313" key="11">
    <source>
        <dbReference type="Proteomes" id="UP000034182"/>
    </source>
</evidence>